<dbReference type="Pfam" id="PF06964">
    <property type="entry name" value="Alpha-L-AF_C"/>
    <property type="match status" value="1"/>
</dbReference>
<dbReference type="Gene3D" id="2.60.40.1180">
    <property type="entry name" value="Golgi alpha-mannosidase II"/>
    <property type="match status" value="1"/>
</dbReference>
<dbReference type="SUPFAM" id="SSF51445">
    <property type="entry name" value="(Trans)glycosidases"/>
    <property type="match status" value="1"/>
</dbReference>
<dbReference type="Proteomes" id="UP000094271">
    <property type="component" value="Unassembled WGS sequence"/>
</dbReference>
<dbReference type="InterPro" id="IPR008979">
    <property type="entry name" value="Galactose-bd-like_sf"/>
</dbReference>
<keyword evidence="5" id="KW-0378">Hydrolase</keyword>
<gene>
    <name evidence="7" type="ORF">BEI59_14735</name>
    <name evidence="8" type="ORF">BEI63_00245</name>
</gene>
<dbReference type="EMBL" id="MEHD01000005">
    <property type="protein sequence ID" value="ODR61811.1"/>
    <property type="molecule type" value="Genomic_DNA"/>
</dbReference>
<evidence type="ECO:0000313" key="7">
    <source>
        <dbReference type="EMBL" id="ODR50630.1"/>
    </source>
</evidence>
<dbReference type="InterPro" id="IPR055235">
    <property type="entry name" value="ASD1_cat"/>
</dbReference>
<sequence length="781" mass="89285">MMDKKIIVNMQEEKEPLGDLFGIFFEDLNHAADGGLYAEMVQNRSFEFDPMDNKEYHSLYGWEKVKRGNAEVILSIDTLEPYSEKNPHYLVIDVTKPGKGAGVLNLGYNSGFAVKEGEVYLFSCYAKSMSGKPEEFRVALEGKDGCEYAGLILQGGTAGWEKQEGRLVSSKTDTSARLVLTMPQKGRLALDFVSLFPEDTFMGRRNGMRKDIALKLKDMKPKFMRFPGGCLVHDGSLNPEDRNSMYRWKNTIGPVEERPARRNSWGYNQSLGLGFFEYFQFCEDIGAKPLPVLPGGYDPHHQRIVPLNELQPWIQDALDLIEFANGTPESEWGGIRARMGHEAPFGLEYIGIGNEEVGDAFFERYPFFHRAVREKYPEIKIIGTAGPFSAGSEYEKGWKCAKEYGSDLVDEHYYHTPEWFLANHHRYDNFRAQDPKVFLGEYASWGNTWYNALAEASFMLGLERNAKAVGLACYAPMLANVDYVNWKPDMLWFDNHRIYGSPDYYVQKLFMNHQGSRRLEIYTEGLEAPGIEEEPICGGIRLQGYHSEVIFRDVVLENSKTGEKVSFGDYHLKKEEASVWLADTEWKDYTISCRAEELDGFQGFQIFFGWQDEDNNYSWTVGGWQNYDLLLSRRIRGLCSDLTQSLIRVSKGQEYSLKLQVSGRMVRAWVDGRLCAETEDKPVVTEPLYYGASRDEADQTVILKMVNMQEQGVSAHIIMKGMCGSRVQGTVYTMQADLAAENDFAKPERVAPQEEVFYKENESFMYEFPKFSLTVFRLKEI</sequence>
<name>A0A1E3UH27_9FIRM</name>
<comment type="catalytic activity">
    <reaction evidence="1">
        <text>Hydrolysis of terminal non-reducing alpha-L-arabinofuranoside residues in alpha-L-arabinosides.</text>
        <dbReference type="EC" id="3.2.1.55"/>
    </reaction>
</comment>
<evidence type="ECO:0000256" key="3">
    <source>
        <dbReference type="ARBA" id="ARBA00012670"/>
    </source>
</evidence>
<organism evidence="7 9">
    <name type="scientific">Eisenbergiella tayi</name>
    <dbReference type="NCBI Taxonomy" id="1432052"/>
    <lineage>
        <taxon>Bacteria</taxon>
        <taxon>Bacillati</taxon>
        <taxon>Bacillota</taxon>
        <taxon>Clostridia</taxon>
        <taxon>Lachnospirales</taxon>
        <taxon>Lachnospiraceae</taxon>
        <taxon>Eisenbergiella</taxon>
    </lineage>
</organism>
<evidence type="ECO:0000313" key="10">
    <source>
        <dbReference type="Proteomes" id="UP000094869"/>
    </source>
</evidence>
<evidence type="ECO:0000313" key="9">
    <source>
        <dbReference type="Proteomes" id="UP000094271"/>
    </source>
</evidence>
<dbReference type="Gene3D" id="2.60.120.260">
    <property type="entry name" value="Galactose-binding domain-like"/>
    <property type="match status" value="1"/>
</dbReference>
<dbReference type="AlphaFoldDB" id="A0A1E3UH27"/>
<evidence type="ECO:0000259" key="6">
    <source>
        <dbReference type="SMART" id="SM00813"/>
    </source>
</evidence>
<evidence type="ECO:0000256" key="1">
    <source>
        <dbReference type="ARBA" id="ARBA00001462"/>
    </source>
</evidence>
<reference evidence="7 9" key="2">
    <citation type="submission" date="2016-08" db="EMBL/GenBank/DDBJ databases">
        <authorList>
            <person name="Seilhamer J.J."/>
        </authorList>
    </citation>
    <scope>NUCLEOTIDE SEQUENCE [LARGE SCALE GENOMIC DNA]</scope>
    <source>
        <strain evidence="7 9">NML150140-1</strain>
    </source>
</reference>
<dbReference type="PANTHER" id="PTHR31776:SF26">
    <property type="entry name" value="SECRETED ARABINOSIDASE"/>
    <property type="match status" value="1"/>
</dbReference>
<reference evidence="8 10" key="1">
    <citation type="submission" date="2016-08" db="EMBL/GenBank/DDBJ databases">
        <title>Characterization of Isolates of Eisenbergiella tayi Derived from Blood Cultures, Using Whole Genome Sequencing.</title>
        <authorList>
            <person name="Bernier A.-M."/>
            <person name="Burdz T."/>
            <person name="Wiebe D."/>
            <person name="Bernard K."/>
        </authorList>
    </citation>
    <scope>NUCLEOTIDE SEQUENCE [LARGE SCALE GENOMIC DNA]</scope>
    <source>
        <strain evidence="8 10">NML120146</strain>
    </source>
</reference>
<accession>A0A1E3UH27</accession>
<dbReference type="SUPFAM" id="SSF49785">
    <property type="entry name" value="Galactose-binding domain-like"/>
    <property type="match status" value="1"/>
</dbReference>
<evidence type="ECO:0000256" key="4">
    <source>
        <dbReference type="ARBA" id="ARBA00022729"/>
    </source>
</evidence>
<evidence type="ECO:0000256" key="2">
    <source>
        <dbReference type="ARBA" id="ARBA00007186"/>
    </source>
</evidence>
<dbReference type="GO" id="GO:0046373">
    <property type="term" value="P:L-arabinose metabolic process"/>
    <property type="evidence" value="ECO:0007669"/>
    <property type="project" value="InterPro"/>
</dbReference>
<dbReference type="SMART" id="SM00813">
    <property type="entry name" value="Alpha-L-AF_C"/>
    <property type="match status" value="1"/>
</dbReference>
<keyword evidence="4" id="KW-0732">Signal</keyword>
<dbReference type="EMBL" id="MEHA01000010">
    <property type="protein sequence ID" value="ODR50630.1"/>
    <property type="molecule type" value="Genomic_DNA"/>
</dbReference>
<comment type="caution">
    <text evidence="7">The sequence shown here is derived from an EMBL/GenBank/DDBJ whole genome shotgun (WGS) entry which is preliminary data.</text>
</comment>
<feature type="domain" description="Alpha-L-arabinofuranosidase C-terminal" evidence="6">
    <location>
        <begin position="440"/>
        <end position="772"/>
    </location>
</feature>
<dbReference type="InterPro" id="IPR017853">
    <property type="entry name" value="GH"/>
</dbReference>
<dbReference type="SUPFAM" id="SSF51011">
    <property type="entry name" value="Glycosyl hydrolase domain"/>
    <property type="match status" value="1"/>
</dbReference>
<dbReference type="InterPro" id="IPR010720">
    <property type="entry name" value="Alpha-L-AF_C"/>
</dbReference>
<dbReference type="Gene3D" id="3.20.20.80">
    <property type="entry name" value="Glycosidases"/>
    <property type="match status" value="1"/>
</dbReference>
<proteinExistence type="inferred from homology"/>
<evidence type="ECO:0000313" key="8">
    <source>
        <dbReference type="EMBL" id="ODR61811.1"/>
    </source>
</evidence>
<comment type="similarity">
    <text evidence="2">Belongs to the glycosyl hydrolase 51 family.</text>
</comment>
<dbReference type="InterPro" id="IPR051563">
    <property type="entry name" value="Glycosyl_Hydrolase_51"/>
</dbReference>
<dbReference type="Proteomes" id="UP000094869">
    <property type="component" value="Unassembled WGS sequence"/>
</dbReference>
<keyword evidence="10" id="KW-1185">Reference proteome</keyword>
<protein>
    <recommendedName>
        <fullName evidence="3">non-reducing end alpha-L-arabinofuranosidase</fullName>
        <ecNumber evidence="3">3.2.1.55</ecNumber>
    </recommendedName>
</protein>
<dbReference type="GO" id="GO:0046556">
    <property type="term" value="F:alpha-L-arabinofuranosidase activity"/>
    <property type="evidence" value="ECO:0007669"/>
    <property type="project" value="UniProtKB-EC"/>
</dbReference>
<dbReference type="InterPro" id="IPR013780">
    <property type="entry name" value="Glyco_hydro_b"/>
</dbReference>
<dbReference type="PANTHER" id="PTHR31776">
    <property type="entry name" value="ALPHA-L-ARABINOFURANOSIDASE 1"/>
    <property type="match status" value="1"/>
</dbReference>
<dbReference type="Pfam" id="PF22848">
    <property type="entry name" value="ASD1_dom"/>
    <property type="match status" value="1"/>
</dbReference>
<evidence type="ECO:0000256" key="5">
    <source>
        <dbReference type="ARBA" id="ARBA00022801"/>
    </source>
</evidence>
<dbReference type="EC" id="3.2.1.55" evidence="3"/>